<organism evidence="4 5">
    <name type="scientific">Patulibacter brassicae</name>
    <dbReference type="NCBI Taxonomy" id="1705717"/>
    <lineage>
        <taxon>Bacteria</taxon>
        <taxon>Bacillati</taxon>
        <taxon>Actinomycetota</taxon>
        <taxon>Thermoleophilia</taxon>
        <taxon>Solirubrobacterales</taxon>
        <taxon>Patulibacteraceae</taxon>
        <taxon>Patulibacter</taxon>
    </lineage>
</organism>
<evidence type="ECO:0000256" key="1">
    <source>
        <dbReference type="ARBA" id="ARBA00022603"/>
    </source>
</evidence>
<feature type="domain" description="Histidine-specific methyltransferase SAM-dependent" evidence="3">
    <location>
        <begin position="26"/>
        <end position="327"/>
    </location>
</feature>
<accession>A0ABU4VHQ3</accession>
<keyword evidence="1 4" id="KW-0489">Methyltransferase</keyword>
<protein>
    <submittedName>
        <fullName evidence="4">L-histidine N(Alpha)-methyltransferase</fullName>
        <ecNumber evidence="4">2.1.1.44</ecNumber>
    </submittedName>
</protein>
<dbReference type="InterPro" id="IPR029063">
    <property type="entry name" value="SAM-dependent_MTases_sf"/>
</dbReference>
<evidence type="ECO:0000259" key="3">
    <source>
        <dbReference type="Pfam" id="PF10017"/>
    </source>
</evidence>
<dbReference type="PANTHER" id="PTHR43397:SF1">
    <property type="entry name" value="ERGOTHIONEINE BIOSYNTHESIS PROTEIN 1"/>
    <property type="match status" value="1"/>
</dbReference>
<dbReference type="EMBL" id="JAXAVX010000002">
    <property type="protein sequence ID" value="MDX8150960.1"/>
    <property type="molecule type" value="Genomic_DNA"/>
</dbReference>
<dbReference type="Pfam" id="PF10017">
    <property type="entry name" value="Methyltransf_33"/>
    <property type="match status" value="1"/>
</dbReference>
<dbReference type="PIRSF" id="PIRSF018005">
    <property type="entry name" value="UCP018005"/>
    <property type="match status" value="1"/>
</dbReference>
<evidence type="ECO:0000313" key="4">
    <source>
        <dbReference type="EMBL" id="MDX8150960.1"/>
    </source>
</evidence>
<dbReference type="RefSeq" id="WP_319953113.1">
    <property type="nucleotide sequence ID" value="NZ_JAXAVX010000002.1"/>
</dbReference>
<reference evidence="4 5" key="1">
    <citation type="submission" date="2023-11" db="EMBL/GenBank/DDBJ databases">
        <authorList>
            <person name="Xu M."/>
            <person name="Jiang T."/>
        </authorList>
    </citation>
    <scope>NUCLEOTIDE SEQUENCE [LARGE SCALE GENOMIC DNA]</scope>
    <source>
        <strain evidence="4 5">SD</strain>
    </source>
</reference>
<dbReference type="Proteomes" id="UP001277761">
    <property type="component" value="Unassembled WGS sequence"/>
</dbReference>
<keyword evidence="2 4" id="KW-0808">Transferase</keyword>
<dbReference type="InterPro" id="IPR019257">
    <property type="entry name" value="MeTrfase_dom"/>
</dbReference>
<dbReference type="EC" id="2.1.1.44" evidence="4"/>
<sequence length="329" mass="36066">MSTGQAAASAATVVHALGDDAPRTLADDVLDGLTAPFKELPPKHLYDDHGSRLFAEICELPEYYPTRTERQILVERSGELADLTGASELVELGAGYATKTRVLLDALDAAGSLRRYVPFDVSEPPIREAGDEIAARYGIAVHGIVGDFERDLGLIPGAGGPRLLAILGGTLGNLPPGSRRHFLRRLAGLLDDDGWLLIGVDLVKDPAVLERAYNDAAGVTSQFNRNVLRVVNRELDADFPVDEYEHVAFFDREHEWIDIRLRATRDHVVTIGALDLAVPFRAREELRTEISSKFTRRRLEDDLAAAGLRLERLLTDGEDLFGLALCRPA</sequence>
<dbReference type="GO" id="GO:0032259">
    <property type="term" value="P:methylation"/>
    <property type="evidence" value="ECO:0007669"/>
    <property type="project" value="UniProtKB-KW"/>
</dbReference>
<dbReference type="PANTHER" id="PTHR43397">
    <property type="entry name" value="ERGOTHIONEINE BIOSYNTHESIS PROTEIN 1"/>
    <property type="match status" value="1"/>
</dbReference>
<dbReference type="GO" id="GO:0052706">
    <property type="term" value="F:L-histidine N(alpha)-methyltransferase activity"/>
    <property type="evidence" value="ECO:0007669"/>
    <property type="project" value="UniProtKB-EC"/>
</dbReference>
<name>A0ABU4VHQ3_9ACTN</name>
<dbReference type="SUPFAM" id="SSF53335">
    <property type="entry name" value="S-adenosyl-L-methionine-dependent methyltransferases"/>
    <property type="match status" value="1"/>
</dbReference>
<dbReference type="InterPro" id="IPR051128">
    <property type="entry name" value="EgtD_Methyltrsf_superfamily"/>
</dbReference>
<proteinExistence type="predicted"/>
<dbReference type="InterPro" id="IPR035094">
    <property type="entry name" value="EgtD"/>
</dbReference>
<dbReference type="Gene3D" id="3.40.50.150">
    <property type="entry name" value="Vaccinia Virus protein VP39"/>
    <property type="match status" value="1"/>
</dbReference>
<comment type="caution">
    <text evidence="4">The sequence shown here is derived from an EMBL/GenBank/DDBJ whole genome shotgun (WGS) entry which is preliminary data.</text>
</comment>
<evidence type="ECO:0000313" key="5">
    <source>
        <dbReference type="Proteomes" id="UP001277761"/>
    </source>
</evidence>
<keyword evidence="5" id="KW-1185">Reference proteome</keyword>
<dbReference type="InterPro" id="IPR017804">
    <property type="entry name" value="MeTrfase_EgtD-like"/>
</dbReference>
<evidence type="ECO:0000256" key="2">
    <source>
        <dbReference type="ARBA" id="ARBA00022679"/>
    </source>
</evidence>
<dbReference type="NCBIfam" id="TIGR03438">
    <property type="entry name" value="egtD_ergothio"/>
    <property type="match status" value="1"/>
</dbReference>
<gene>
    <name evidence="4" type="primary">egtD</name>
    <name evidence="4" type="ORF">SK069_05090</name>
</gene>